<dbReference type="GO" id="GO:0010436">
    <property type="term" value="F:carotenoid dioxygenase activity"/>
    <property type="evidence" value="ECO:0007669"/>
    <property type="project" value="TreeGrafter"/>
</dbReference>
<evidence type="ECO:0000256" key="2">
    <source>
        <dbReference type="ARBA" id="ARBA00022723"/>
    </source>
</evidence>
<evidence type="ECO:0000256" key="3">
    <source>
        <dbReference type="ARBA" id="ARBA00023002"/>
    </source>
</evidence>
<feature type="binding site" evidence="7">
    <location>
        <position position="525"/>
    </location>
    <ligand>
        <name>Fe cation</name>
        <dbReference type="ChEBI" id="CHEBI:24875"/>
        <note>catalytic</note>
    </ligand>
</feature>
<dbReference type="PANTHER" id="PTHR10543:SF89">
    <property type="entry name" value="CAROTENOID 9,10(9',10')-CLEAVAGE DIOXYGENASE 1"/>
    <property type="match status" value="1"/>
</dbReference>
<keyword evidence="3" id="KW-0560">Oxidoreductase</keyword>
<sequence>MDISVLHKPDVRLALGAVLLNTTLVIAAWFGRAYWMHGVEQVVNKLQGQEKRRKSNVYLSDNFAPVSKETHAEDLDIVGKIPSDVEGCYARTGPNPVLEPAGDYHWFDGDGMVHAVRMKGGKASYSNHLVQTHRLKRELKMGFPLYLRFGDMRGFWGVWHAGLSQLRKKTGVISTAEGEGTANTALVYHANKLMSLHEGDLPYALKVLCNGIVDTLGRVSLEGRVKHPFTAHPKVDPVTGELFFIGYQMDKKPACVWYAGLDKAGALQFDVRVDLPEGVMMHDMAITEDFAILLDVPLVFRPEVMVTKNRLPLVYDKSRPARFGIIPKRPKSGKEVRWFDLDPVMIFHVANAWQEGKDIVKLYACCFEEFNLDIGEDEHNATSLPRLREMTFNLATGEASSRQVADTVCDFPRVPLSLVGLKSRYAYAAVFSKVQGKFSGIAKFDLSAKNGGAVAGQIEHGSERYGGEAVFVEGSGPGEDDGYLMTYVHDEAKAASECVIYSAKTMSSQPLARIMLPQRVPYGFHGEFVTKAELASQVSSL</sequence>
<keyword evidence="10" id="KW-1185">Reference proteome</keyword>
<dbReference type="EMBL" id="CAUYUE010000012">
    <property type="protein sequence ID" value="CAK0785479.1"/>
    <property type="molecule type" value="Genomic_DNA"/>
</dbReference>
<evidence type="ECO:0000256" key="8">
    <source>
        <dbReference type="SAM" id="Phobius"/>
    </source>
</evidence>
<feature type="binding site" evidence="7">
    <location>
        <position position="282"/>
    </location>
    <ligand>
        <name>Fe cation</name>
        <dbReference type="ChEBI" id="CHEBI:24875"/>
        <note>catalytic</note>
    </ligand>
</feature>
<name>A0AAV1IHL0_9CHLO</name>
<dbReference type="Pfam" id="PF03055">
    <property type="entry name" value="RPE65"/>
    <property type="match status" value="1"/>
</dbReference>
<keyword evidence="8" id="KW-1133">Transmembrane helix</keyword>
<accession>A0AAV1IHL0</accession>
<comment type="caution">
    <text evidence="9">The sequence shown here is derived from an EMBL/GenBank/DDBJ whole genome shotgun (WGS) entry which is preliminary data.</text>
</comment>
<dbReference type="PANTHER" id="PTHR10543">
    <property type="entry name" value="BETA-CAROTENE DIOXYGENASE"/>
    <property type="match status" value="1"/>
</dbReference>
<evidence type="ECO:0000256" key="4">
    <source>
        <dbReference type="ARBA" id="ARBA00023004"/>
    </source>
</evidence>
<evidence type="ECO:0000256" key="5">
    <source>
        <dbReference type="ARBA" id="ARBA00039084"/>
    </source>
</evidence>
<organism evidence="9 10">
    <name type="scientific">Coccomyxa viridis</name>
    <dbReference type="NCBI Taxonomy" id="1274662"/>
    <lineage>
        <taxon>Eukaryota</taxon>
        <taxon>Viridiplantae</taxon>
        <taxon>Chlorophyta</taxon>
        <taxon>core chlorophytes</taxon>
        <taxon>Trebouxiophyceae</taxon>
        <taxon>Trebouxiophyceae incertae sedis</taxon>
        <taxon>Coccomyxaceae</taxon>
        <taxon>Coccomyxa</taxon>
    </lineage>
</organism>
<protein>
    <recommendedName>
        <fullName evidence="5">carotenoid 9,10-dioxygenase</fullName>
        <ecNumber evidence="5">1.14.99.n4</ecNumber>
    </recommendedName>
</protein>
<dbReference type="GO" id="GO:0009570">
    <property type="term" value="C:chloroplast stroma"/>
    <property type="evidence" value="ECO:0007669"/>
    <property type="project" value="TreeGrafter"/>
</dbReference>
<comment type="catalytic activity">
    <reaction evidence="6">
        <text>all-trans-zeaxanthin + 2 O2 = 4,9-dimethyldodeca-2,4,6,8,10-pentaenedial + 2 (3R)-hydroxy-beta-ionone</text>
        <dbReference type="Rhea" id="RHEA:26393"/>
        <dbReference type="ChEBI" id="CHEBI:15379"/>
        <dbReference type="ChEBI" id="CHEBI:27547"/>
        <dbReference type="ChEBI" id="CHEBI:53171"/>
        <dbReference type="ChEBI" id="CHEBI:53173"/>
        <dbReference type="EC" id="1.14.99.n4"/>
    </reaction>
</comment>
<feature type="transmembrane region" description="Helical" evidence="8">
    <location>
        <begin position="12"/>
        <end position="35"/>
    </location>
</feature>
<keyword evidence="2 7" id="KW-0479">Metal-binding</keyword>
<reference evidence="9 10" key="1">
    <citation type="submission" date="2023-10" db="EMBL/GenBank/DDBJ databases">
        <authorList>
            <person name="Maclean D."/>
            <person name="Macfadyen A."/>
        </authorList>
    </citation>
    <scope>NUCLEOTIDE SEQUENCE [LARGE SCALE GENOMIC DNA]</scope>
</reference>
<proteinExistence type="inferred from homology"/>
<dbReference type="GO" id="GO:0046872">
    <property type="term" value="F:metal ion binding"/>
    <property type="evidence" value="ECO:0007669"/>
    <property type="project" value="UniProtKB-KW"/>
</dbReference>
<dbReference type="GO" id="GO:0016121">
    <property type="term" value="P:carotene catabolic process"/>
    <property type="evidence" value="ECO:0007669"/>
    <property type="project" value="TreeGrafter"/>
</dbReference>
<keyword evidence="8" id="KW-0812">Transmembrane</keyword>
<evidence type="ECO:0000256" key="1">
    <source>
        <dbReference type="ARBA" id="ARBA00006787"/>
    </source>
</evidence>
<evidence type="ECO:0000313" key="10">
    <source>
        <dbReference type="Proteomes" id="UP001314263"/>
    </source>
</evidence>
<feature type="binding site" evidence="7">
    <location>
        <position position="348"/>
    </location>
    <ligand>
        <name>Fe cation</name>
        <dbReference type="ChEBI" id="CHEBI:24875"/>
        <note>catalytic</note>
    </ligand>
</feature>
<comment type="similarity">
    <text evidence="1">Belongs to the carotenoid oxygenase family.</text>
</comment>
<gene>
    <name evidence="9" type="ORF">CVIRNUC_008688</name>
</gene>
<evidence type="ECO:0000313" key="9">
    <source>
        <dbReference type="EMBL" id="CAK0785479.1"/>
    </source>
</evidence>
<evidence type="ECO:0000256" key="7">
    <source>
        <dbReference type="PIRSR" id="PIRSR604294-1"/>
    </source>
</evidence>
<dbReference type="EC" id="1.14.99.n4" evidence="5"/>
<dbReference type="InterPro" id="IPR004294">
    <property type="entry name" value="Carotenoid_Oase"/>
</dbReference>
<feature type="binding site" evidence="7">
    <location>
        <position position="232"/>
    </location>
    <ligand>
        <name>Fe cation</name>
        <dbReference type="ChEBI" id="CHEBI:24875"/>
        <note>catalytic</note>
    </ligand>
</feature>
<dbReference type="Proteomes" id="UP001314263">
    <property type="component" value="Unassembled WGS sequence"/>
</dbReference>
<keyword evidence="8" id="KW-0472">Membrane</keyword>
<dbReference type="AlphaFoldDB" id="A0AAV1IHL0"/>
<keyword evidence="4 7" id="KW-0408">Iron</keyword>
<evidence type="ECO:0000256" key="6">
    <source>
        <dbReference type="ARBA" id="ARBA00048709"/>
    </source>
</evidence>
<comment type="cofactor">
    <cofactor evidence="7">
        <name>Fe(2+)</name>
        <dbReference type="ChEBI" id="CHEBI:29033"/>
    </cofactor>
    <text evidence="7">Binds 1 Fe(2+) ion per subunit.</text>
</comment>